<evidence type="ECO:0000313" key="3">
    <source>
        <dbReference type="Proteomes" id="UP001500212"/>
    </source>
</evidence>
<sequence length="60" mass="5837">MKIVERPLGRSGPLPGPALAGLCAVGLAVCAGFAVLGGWVGVAGIALVLAAAIAGMLRWP</sequence>
<keyword evidence="1" id="KW-1133">Transmembrane helix</keyword>
<feature type="transmembrane region" description="Helical" evidence="1">
    <location>
        <begin position="12"/>
        <end position="34"/>
    </location>
</feature>
<reference evidence="3" key="1">
    <citation type="journal article" date="2019" name="Int. J. Syst. Evol. Microbiol.">
        <title>The Global Catalogue of Microorganisms (GCM) 10K type strain sequencing project: providing services to taxonomists for standard genome sequencing and annotation.</title>
        <authorList>
            <consortium name="The Broad Institute Genomics Platform"/>
            <consortium name="The Broad Institute Genome Sequencing Center for Infectious Disease"/>
            <person name="Wu L."/>
            <person name="Ma J."/>
        </authorList>
    </citation>
    <scope>NUCLEOTIDE SEQUENCE [LARGE SCALE GENOMIC DNA]</scope>
    <source>
        <strain evidence="3">JCM 17938</strain>
    </source>
</reference>
<dbReference type="RefSeq" id="WP_345359414.1">
    <property type="nucleotide sequence ID" value="NZ_BAABHJ010000019.1"/>
</dbReference>
<gene>
    <name evidence="2" type="ORF">GCM10023195_51210</name>
</gene>
<keyword evidence="1" id="KW-0812">Transmembrane</keyword>
<evidence type="ECO:0000313" key="2">
    <source>
        <dbReference type="EMBL" id="GAA4612012.1"/>
    </source>
</evidence>
<protein>
    <recommendedName>
        <fullName evidence="4">Phosphatidate cytidylyltransferase</fullName>
    </recommendedName>
</protein>
<name>A0ABP8TRU8_9ACTN</name>
<accession>A0ABP8TRU8</accession>
<evidence type="ECO:0000256" key="1">
    <source>
        <dbReference type="SAM" id="Phobius"/>
    </source>
</evidence>
<keyword evidence="3" id="KW-1185">Reference proteome</keyword>
<comment type="caution">
    <text evidence="2">The sequence shown here is derived from an EMBL/GenBank/DDBJ whole genome shotgun (WGS) entry which is preliminary data.</text>
</comment>
<evidence type="ECO:0008006" key="4">
    <source>
        <dbReference type="Google" id="ProtNLM"/>
    </source>
</evidence>
<keyword evidence="1" id="KW-0472">Membrane</keyword>
<feature type="transmembrane region" description="Helical" evidence="1">
    <location>
        <begin position="40"/>
        <end position="59"/>
    </location>
</feature>
<organism evidence="2 3">
    <name type="scientific">Actinoallomurus liliacearum</name>
    <dbReference type="NCBI Taxonomy" id="1080073"/>
    <lineage>
        <taxon>Bacteria</taxon>
        <taxon>Bacillati</taxon>
        <taxon>Actinomycetota</taxon>
        <taxon>Actinomycetes</taxon>
        <taxon>Streptosporangiales</taxon>
        <taxon>Thermomonosporaceae</taxon>
        <taxon>Actinoallomurus</taxon>
    </lineage>
</organism>
<dbReference type="EMBL" id="BAABHJ010000019">
    <property type="protein sequence ID" value="GAA4612012.1"/>
    <property type="molecule type" value="Genomic_DNA"/>
</dbReference>
<dbReference type="Proteomes" id="UP001500212">
    <property type="component" value="Unassembled WGS sequence"/>
</dbReference>
<proteinExistence type="predicted"/>